<gene>
    <name evidence="7" type="ORF">GEV33_005110</name>
</gene>
<evidence type="ECO:0000256" key="2">
    <source>
        <dbReference type="ARBA" id="ARBA00040720"/>
    </source>
</evidence>
<name>A0A8J6HNG8_TENMO</name>
<feature type="domain" description="NAD-dependent epimerase/dehydratase" evidence="6">
    <location>
        <begin position="197"/>
        <end position="412"/>
    </location>
</feature>
<evidence type="ECO:0000259" key="6">
    <source>
        <dbReference type="Pfam" id="PF01370"/>
    </source>
</evidence>
<evidence type="ECO:0000256" key="1">
    <source>
        <dbReference type="ARBA" id="ARBA00038501"/>
    </source>
</evidence>
<dbReference type="SUPFAM" id="SSF51735">
    <property type="entry name" value="NAD(P)-binding Rossmann-fold domains"/>
    <property type="match status" value="1"/>
</dbReference>
<dbReference type="InterPro" id="IPR036291">
    <property type="entry name" value="NAD(P)-bd_dom_sf"/>
</dbReference>
<evidence type="ECO:0000313" key="7">
    <source>
        <dbReference type="EMBL" id="KAH0817682.1"/>
    </source>
</evidence>
<dbReference type="EMBL" id="JABDTM020019013">
    <property type="protein sequence ID" value="KAH0817682.1"/>
    <property type="molecule type" value="Genomic_DNA"/>
</dbReference>
<dbReference type="AlphaFoldDB" id="A0A8J6HNG8"/>
<evidence type="ECO:0000256" key="4">
    <source>
        <dbReference type="ARBA" id="ARBA00043145"/>
    </source>
</evidence>
<comment type="subunit">
    <text evidence="5">Complex I is composed of 45 different subunits. This a component of the hydrophobic protein fraction. Interacts with BLOC1S1. Interacts with SLC2A4. Interacts with CLOCK. Interacts with RAB5IF.</text>
</comment>
<dbReference type="FunFam" id="3.40.50.720:FF:000537">
    <property type="entry name" value="NADH-ubiquinone oxidoreductase 39 kDa subunit"/>
    <property type="match status" value="1"/>
</dbReference>
<dbReference type="InterPro" id="IPR001509">
    <property type="entry name" value="Epimerase_deHydtase"/>
</dbReference>
<dbReference type="GO" id="GO:0044877">
    <property type="term" value="F:protein-containing complex binding"/>
    <property type="evidence" value="ECO:0007669"/>
    <property type="project" value="TreeGrafter"/>
</dbReference>
<proteinExistence type="inferred from homology"/>
<comment type="caution">
    <text evidence="7">The sequence shown here is derived from an EMBL/GenBank/DDBJ whole genome shotgun (WGS) entry which is preliminary data.</text>
</comment>
<comment type="similarity">
    <text evidence="1">Belongs to the complex I NDUFA9 subunit family.</text>
</comment>
<dbReference type="Proteomes" id="UP000719412">
    <property type="component" value="Unassembled WGS sequence"/>
</dbReference>
<keyword evidence="8" id="KW-1185">Reference proteome</keyword>
<protein>
    <recommendedName>
        <fullName evidence="2">NADH dehydrogenase [ubiquinone] 1 alpha subcomplex subunit 9, mitochondrial</fullName>
    </recommendedName>
    <alternativeName>
        <fullName evidence="4">Complex I-39kD</fullName>
    </alternativeName>
    <alternativeName>
        <fullName evidence="3">NADH-ubiquinone oxidoreductase 39 kDa subunit</fullName>
    </alternativeName>
</protein>
<dbReference type="PANTHER" id="PTHR12126">
    <property type="entry name" value="NADH-UBIQUINONE OXIDOREDUCTASE 39 KDA SUBUNIT-RELATED"/>
    <property type="match status" value="1"/>
</dbReference>
<dbReference type="Gene3D" id="3.40.50.720">
    <property type="entry name" value="NAD(P)-binding Rossmann-like Domain"/>
    <property type="match status" value="1"/>
</dbReference>
<dbReference type="GO" id="GO:0005739">
    <property type="term" value="C:mitochondrion"/>
    <property type="evidence" value="ECO:0007669"/>
    <property type="project" value="TreeGrafter"/>
</dbReference>
<dbReference type="InterPro" id="IPR051207">
    <property type="entry name" value="ComplexI_NDUFA9_subunit"/>
</dbReference>
<evidence type="ECO:0000256" key="3">
    <source>
        <dbReference type="ARBA" id="ARBA00042000"/>
    </source>
</evidence>
<evidence type="ECO:0000313" key="8">
    <source>
        <dbReference type="Proteomes" id="UP000719412"/>
    </source>
</evidence>
<evidence type="ECO:0000256" key="5">
    <source>
        <dbReference type="ARBA" id="ARBA00046455"/>
    </source>
</evidence>
<dbReference type="CDD" id="cd05271">
    <property type="entry name" value="NDUFA9_like_SDR_a"/>
    <property type="match status" value="1"/>
</dbReference>
<reference evidence="7" key="2">
    <citation type="submission" date="2021-08" db="EMBL/GenBank/DDBJ databases">
        <authorList>
            <person name="Eriksson T."/>
        </authorList>
    </citation>
    <scope>NUCLEOTIDE SEQUENCE</scope>
    <source>
        <strain evidence="7">Stoneville</strain>
        <tissue evidence="7">Whole head</tissue>
    </source>
</reference>
<reference evidence="7" key="1">
    <citation type="journal article" date="2020" name="J Insects Food Feed">
        <title>The yellow mealworm (Tenebrio molitor) genome: a resource for the emerging insects as food and feed industry.</title>
        <authorList>
            <person name="Eriksson T."/>
            <person name="Andere A."/>
            <person name="Kelstrup H."/>
            <person name="Emery V."/>
            <person name="Picard C."/>
        </authorList>
    </citation>
    <scope>NUCLEOTIDE SEQUENCE</scope>
    <source>
        <strain evidence="7">Stoneville</strain>
        <tissue evidence="7">Whole head</tissue>
    </source>
</reference>
<dbReference type="PANTHER" id="PTHR12126:SF11">
    <property type="entry name" value="NADH DEHYDROGENASE [UBIQUINONE] 1 ALPHA SUBCOMPLEX SUBUNIT 9, MITOCHONDRIAL"/>
    <property type="match status" value="1"/>
</dbReference>
<dbReference type="Pfam" id="PF01370">
    <property type="entry name" value="Epimerase"/>
    <property type="match status" value="1"/>
</dbReference>
<sequence length="537" mass="61448">MQRLLVFGLGSGRSDRCGTVKGAETARKGCGDVEGPKRVRLEEKSRKSKPRRREVDLRIPDGRFVKNQTPECGIKFHARISSSTVGQRKSPRNVQVSRDFDRPVTIKARVIEKNFCFPEASASFQAERFFCSDSSYRSAGDLACKRLVRAITEQQTGIIGIAYIRAANYSTENNAYNLAALKRGTGGRSSFNGIVATVFGCTGFVGRYVCNRLGKVGTQLILPYRGDAYDVRPLKLCGDLGQVYFHPYELRDEESIEKVLRYSNVVVNLVGRDWETRNFNFDDVHVKGARLLAKVAKRSGVERFIHLSSLNAARSPERVILKKGSKFLASKWRGEQAVLEEFPEATIIRPADIYGQEDRFLRYYAGLWRRQGQWLPLWKKGEETIKQPIHVSDVAAGVVAAIKDQDSCGKIYQAVGPKRYYLSELVDWFYRIMRKDENWGYWRYDMRYDPIFQLRVTMTEKGRIGFPIGNLHWERVEREHVTDKVYREIPTLEDLGVNLTEMEEQVPWELKPWTYGLYQGHDVDEPYTAPAPPRVAV</sequence>
<accession>A0A8J6HNG8</accession>
<organism evidence="7 8">
    <name type="scientific">Tenebrio molitor</name>
    <name type="common">Yellow mealworm beetle</name>
    <dbReference type="NCBI Taxonomy" id="7067"/>
    <lineage>
        <taxon>Eukaryota</taxon>
        <taxon>Metazoa</taxon>
        <taxon>Ecdysozoa</taxon>
        <taxon>Arthropoda</taxon>
        <taxon>Hexapoda</taxon>
        <taxon>Insecta</taxon>
        <taxon>Pterygota</taxon>
        <taxon>Neoptera</taxon>
        <taxon>Endopterygota</taxon>
        <taxon>Coleoptera</taxon>
        <taxon>Polyphaga</taxon>
        <taxon>Cucujiformia</taxon>
        <taxon>Tenebrionidae</taxon>
        <taxon>Tenebrio</taxon>
    </lineage>
</organism>